<dbReference type="PANTHER" id="PTHR40644">
    <property type="entry name" value="UPF0653 PROTEIN C607.02C"/>
    <property type="match status" value="1"/>
</dbReference>
<gene>
    <name evidence="2" type="ORF">EJ08DRAFT_638494</name>
</gene>
<evidence type="ECO:0000313" key="2">
    <source>
        <dbReference type="EMBL" id="KAF2425721.1"/>
    </source>
</evidence>
<feature type="region of interest" description="Disordered" evidence="1">
    <location>
        <begin position="266"/>
        <end position="295"/>
    </location>
</feature>
<evidence type="ECO:0000256" key="1">
    <source>
        <dbReference type="SAM" id="MobiDB-lite"/>
    </source>
</evidence>
<organism evidence="2 3">
    <name type="scientific">Tothia fuscella</name>
    <dbReference type="NCBI Taxonomy" id="1048955"/>
    <lineage>
        <taxon>Eukaryota</taxon>
        <taxon>Fungi</taxon>
        <taxon>Dikarya</taxon>
        <taxon>Ascomycota</taxon>
        <taxon>Pezizomycotina</taxon>
        <taxon>Dothideomycetes</taxon>
        <taxon>Pleosporomycetidae</taxon>
        <taxon>Venturiales</taxon>
        <taxon>Cylindrosympodiaceae</taxon>
        <taxon>Tothia</taxon>
    </lineage>
</organism>
<dbReference type="OrthoDB" id="5876637at2759"/>
<feature type="region of interest" description="Disordered" evidence="1">
    <location>
        <begin position="1"/>
        <end position="137"/>
    </location>
</feature>
<dbReference type="PANTHER" id="PTHR40644:SF1">
    <property type="entry name" value="UPF0653 PROTEIN C607.02C"/>
    <property type="match status" value="1"/>
</dbReference>
<feature type="compositionally biased region" description="Low complexity" evidence="1">
    <location>
        <begin position="39"/>
        <end position="51"/>
    </location>
</feature>
<feature type="compositionally biased region" description="Polar residues" evidence="1">
    <location>
        <begin position="56"/>
        <end position="65"/>
    </location>
</feature>
<dbReference type="EMBL" id="MU007068">
    <property type="protein sequence ID" value="KAF2425721.1"/>
    <property type="molecule type" value="Genomic_DNA"/>
</dbReference>
<protein>
    <recommendedName>
        <fullName evidence="4">Urease accessory protein</fullName>
    </recommendedName>
</protein>
<comment type="caution">
    <text evidence="2">The sequence shown here is derived from an EMBL/GenBank/DDBJ whole genome shotgun (WGS) entry which is preliminary data.</text>
</comment>
<evidence type="ECO:0008006" key="4">
    <source>
        <dbReference type="Google" id="ProtNLM"/>
    </source>
</evidence>
<sequence length="315" mass="35312">MPHKHKRQKTSGAKGQDFDLAPQHVAKSLSVTKIPRGESVSSKPPSKPSITRKSDFQASTSTASRNVIRKKSKDSGRKDDTPKAFARLMQLRDTGKGINSLDNGDARAGNKKRKRGPQETAVESMPKEVKEQTSRPMILPGERLADFAARVNQALPVSGLARKAKQVDGVKERQTKHEKKLQKLVNGWKEEEARRIAKAEGDRDIADEDMEAEKTIWEDRNAELMRGKKGKRIEIDDPWAELKGKRKEATSINDIVQAPPQFSTIPKNTFKVKEGTKTDNVPAASGSQKRREELGETRLGLIERYREMMKEKRAA</sequence>
<name>A0A9P4NL33_9PEZI</name>
<accession>A0A9P4NL33</accession>
<reference evidence="2" key="1">
    <citation type="journal article" date="2020" name="Stud. Mycol.">
        <title>101 Dothideomycetes genomes: a test case for predicting lifestyles and emergence of pathogens.</title>
        <authorList>
            <person name="Haridas S."/>
            <person name="Albert R."/>
            <person name="Binder M."/>
            <person name="Bloem J."/>
            <person name="Labutti K."/>
            <person name="Salamov A."/>
            <person name="Andreopoulos B."/>
            <person name="Baker S."/>
            <person name="Barry K."/>
            <person name="Bills G."/>
            <person name="Bluhm B."/>
            <person name="Cannon C."/>
            <person name="Castanera R."/>
            <person name="Culley D."/>
            <person name="Daum C."/>
            <person name="Ezra D."/>
            <person name="Gonzalez J."/>
            <person name="Henrissat B."/>
            <person name="Kuo A."/>
            <person name="Liang C."/>
            <person name="Lipzen A."/>
            <person name="Lutzoni F."/>
            <person name="Magnuson J."/>
            <person name="Mondo S."/>
            <person name="Nolan M."/>
            <person name="Ohm R."/>
            <person name="Pangilinan J."/>
            <person name="Park H.-J."/>
            <person name="Ramirez L."/>
            <person name="Alfaro M."/>
            <person name="Sun H."/>
            <person name="Tritt A."/>
            <person name="Yoshinaga Y."/>
            <person name="Zwiers L.-H."/>
            <person name="Turgeon B."/>
            <person name="Goodwin S."/>
            <person name="Spatafora J."/>
            <person name="Crous P."/>
            <person name="Grigoriev I."/>
        </authorList>
    </citation>
    <scope>NUCLEOTIDE SEQUENCE</scope>
    <source>
        <strain evidence="2">CBS 130266</strain>
    </source>
</reference>
<proteinExistence type="predicted"/>
<dbReference type="AlphaFoldDB" id="A0A9P4NL33"/>
<evidence type="ECO:0000313" key="3">
    <source>
        <dbReference type="Proteomes" id="UP000800235"/>
    </source>
</evidence>
<dbReference type="Proteomes" id="UP000800235">
    <property type="component" value="Unassembled WGS sequence"/>
</dbReference>
<feature type="compositionally biased region" description="Basic and acidic residues" evidence="1">
    <location>
        <begin position="73"/>
        <end position="82"/>
    </location>
</feature>
<keyword evidence="3" id="KW-1185">Reference proteome</keyword>